<evidence type="ECO:0000256" key="2">
    <source>
        <dbReference type="ARBA" id="ARBA00008779"/>
    </source>
</evidence>
<evidence type="ECO:0000259" key="3">
    <source>
        <dbReference type="Pfam" id="PF00884"/>
    </source>
</evidence>
<dbReference type="PANTHER" id="PTHR43751">
    <property type="entry name" value="SULFATASE"/>
    <property type="match status" value="1"/>
</dbReference>
<dbReference type="PANTHER" id="PTHR43751:SF3">
    <property type="entry name" value="SULFATASE N-TERMINAL DOMAIN-CONTAINING PROTEIN"/>
    <property type="match status" value="1"/>
</dbReference>
<dbReference type="EMBL" id="CASHTH010000418">
    <property type="protein sequence ID" value="CAI8000791.1"/>
    <property type="molecule type" value="Genomic_DNA"/>
</dbReference>
<evidence type="ECO:0000313" key="5">
    <source>
        <dbReference type="Proteomes" id="UP001174909"/>
    </source>
</evidence>
<dbReference type="InterPro" id="IPR017850">
    <property type="entry name" value="Alkaline_phosphatase_core_sf"/>
</dbReference>
<dbReference type="Gene3D" id="3.40.720.10">
    <property type="entry name" value="Alkaline Phosphatase, subunit A"/>
    <property type="match status" value="1"/>
</dbReference>
<dbReference type="InterPro" id="IPR000917">
    <property type="entry name" value="Sulfatase_N"/>
</dbReference>
<comment type="caution">
    <text evidence="4">The sequence shown here is derived from an EMBL/GenBank/DDBJ whole genome shotgun (WGS) entry which is preliminary data.</text>
</comment>
<reference evidence="4" key="1">
    <citation type="submission" date="2023-03" db="EMBL/GenBank/DDBJ databases">
        <authorList>
            <person name="Steffen K."/>
            <person name="Cardenas P."/>
        </authorList>
    </citation>
    <scope>NUCLEOTIDE SEQUENCE</scope>
</reference>
<dbReference type="AlphaFoldDB" id="A0AA35W074"/>
<comment type="similarity">
    <text evidence="2">Belongs to the sulfatase family.</text>
</comment>
<sequence length="157" mass="17819">MNVIWIVADTFRRDHMGAYGNPTIRTPSLDALAARSVRFDGHYAAGFPTMPTRADHLTGRWTMSFMGWELLPAGVTTLAEMLAEHGLHTAASVDTPYYLRNGMNYDRGFQSFFMNPGQDTMWSLIPQPGYHNEALDFRAAWQKRRGPQCPSNLQDRH</sequence>
<comment type="cofactor">
    <cofactor evidence="1">
        <name>Ca(2+)</name>
        <dbReference type="ChEBI" id="CHEBI:29108"/>
    </cofactor>
</comment>
<dbReference type="InterPro" id="IPR052701">
    <property type="entry name" value="GAG_Ulvan_Degrading_Sulfatases"/>
</dbReference>
<dbReference type="SUPFAM" id="SSF53649">
    <property type="entry name" value="Alkaline phosphatase-like"/>
    <property type="match status" value="1"/>
</dbReference>
<proteinExistence type="inferred from homology"/>
<organism evidence="4 5">
    <name type="scientific">Geodia barretti</name>
    <name type="common">Barrett's horny sponge</name>
    <dbReference type="NCBI Taxonomy" id="519541"/>
    <lineage>
        <taxon>Eukaryota</taxon>
        <taxon>Metazoa</taxon>
        <taxon>Porifera</taxon>
        <taxon>Demospongiae</taxon>
        <taxon>Heteroscleromorpha</taxon>
        <taxon>Tetractinellida</taxon>
        <taxon>Astrophorina</taxon>
        <taxon>Geodiidae</taxon>
        <taxon>Geodia</taxon>
    </lineage>
</organism>
<evidence type="ECO:0000256" key="1">
    <source>
        <dbReference type="ARBA" id="ARBA00001913"/>
    </source>
</evidence>
<protein>
    <submittedName>
        <fullName evidence="4">Arylsulfatase D</fullName>
    </submittedName>
</protein>
<accession>A0AA35W074</accession>
<dbReference type="Proteomes" id="UP001174909">
    <property type="component" value="Unassembled WGS sequence"/>
</dbReference>
<keyword evidence="5" id="KW-1185">Reference proteome</keyword>
<evidence type="ECO:0000313" key="4">
    <source>
        <dbReference type="EMBL" id="CAI8000791.1"/>
    </source>
</evidence>
<name>A0AA35W074_GEOBA</name>
<feature type="domain" description="Sulfatase N-terminal" evidence="3">
    <location>
        <begin position="2"/>
        <end position="123"/>
    </location>
</feature>
<dbReference type="Pfam" id="PF00884">
    <property type="entry name" value="Sulfatase"/>
    <property type="match status" value="1"/>
</dbReference>
<gene>
    <name evidence="4" type="ORF">GBAR_LOCUS3025</name>
</gene>